<dbReference type="SUPFAM" id="SSF54236">
    <property type="entry name" value="Ubiquitin-like"/>
    <property type="match status" value="1"/>
</dbReference>
<reference evidence="2" key="1">
    <citation type="submission" date="2021-06" db="EMBL/GenBank/DDBJ databases">
        <authorList>
            <person name="Kallberg Y."/>
            <person name="Tangrot J."/>
            <person name="Rosling A."/>
        </authorList>
    </citation>
    <scope>NUCLEOTIDE SEQUENCE</scope>
    <source>
        <strain evidence="2">MA453B</strain>
    </source>
</reference>
<dbReference type="Pfam" id="PF00240">
    <property type="entry name" value="ubiquitin"/>
    <property type="match status" value="1"/>
</dbReference>
<gene>
    <name evidence="2" type="ORF">DERYTH_LOCUS11854</name>
</gene>
<dbReference type="Proteomes" id="UP000789405">
    <property type="component" value="Unassembled WGS sequence"/>
</dbReference>
<name>A0A9N9ENH3_9GLOM</name>
<sequence length="142" mass="15756">MAGISNNNITINENITGISNNEPICESVSVQPEEVKITAANRITSLTNDILNANYSETVEHSMQIFVNLLMGRTITLDVKPSDFVEDLVVKISEKEGMPVVQVDQMRLIFASKQLENGHTLSEYKIQKGSTIHLVYRLHGGI</sequence>
<feature type="domain" description="Ubiquitin-like" evidence="1">
    <location>
        <begin position="63"/>
        <end position="141"/>
    </location>
</feature>
<comment type="caution">
    <text evidence="2">The sequence shown here is derived from an EMBL/GenBank/DDBJ whole genome shotgun (WGS) entry which is preliminary data.</text>
</comment>
<dbReference type="PROSITE" id="PS50053">
    <property type="entry name" value="UBIQUITIN_2"/>
    <property type="match status" value="1"/>
</dbReference>
<protein>
    <submittedName>
        <fullName evidence="2">20198_t:CDS:1</fullName>
    </submittedName>
</protein>
<evidence type="ECO:0000259" key="1">
    <source>
        <dbReference type="PROSITE" id="PS50053"/>
    </source>
</evidence>
<dbReference type="InterPro" id="IPR029071">
    <property type="entry name" value="Ubiquitin-like_domsf"/>
</dbReference>
<dbReference type="InterPro" id="IPR050158">
    <property type="entry name" value="Ubiquitin_ubiquitin-like"/>
</dbReference>
<dbReference type="SMART" id="SM00213">
    <property type="entry name" value="UBQ"/>
    <property type="match status" value="1"/>
</dbReference>
<evidence type="ECO:0000313" key="2">
    <source>
        <dbReference type="EMBL" id="CAG8681858.1"/>
    </source>
</evidence>
<dbReference type="PANTHER" id="PTHR10666">
    <property type="entry name" value="UBIQUITIN"/>
    <property type="match status" value="1"/>
</dbReference>
<dbReference type="FunFam" id="3.10.20.90:FF:000160">
    <property type="entry name" value="Polyubiquitin-C"/>
    <property type="match status" value="1"/>
</dbReference>
<dbReference type="AlphaFoldDB" id="A0A9N9ENH3"/>
<dbReference type="OrthoDB" id="428577at2759"/>
<proteinExistence type="predicted"/>
<organism evidence="2 3">
    <name type="scientific">Dentiscutata erythropus</name>
    <dbReference type="NCBI Taxonomy" id="1348616"/>
    <lineage>
        <taxon>Eukaryota</taxon>
        <taxon>Fungi</taxon>
        <taxon>Fungi incertae sedis</taxon>
        <taxon>Mucoromycota</taxon>
        <taxon>Glomeromycotina</taxon>
        <taxon>Glomeromycetes</taxon>
        <taxon>Diversisporales</taxon>
        <taxon>Gigasporaceae</taxon>
        <taxon>Dentiscutata</taxon>
    </lineage>
</organism>
<accession>A0A9N9ENH3</accession>
<dbReference type="Gene3D" id="3.10.20.90">
    <property type="entry name" value="Phosphatidylinositol 3-kinase Catalytic Subunit, Chain A, domain 1"/>
    <property type="match status" value="1"/>
</dbReference>
<dbReference type="EMBL" id="CAJVPY010007523">
    <property type="protein sequence ID" value="CAG8681858.1"/>
    <property type="molecule type" value="Genomic_DNA"/>
</dbReference>
<keyword evidence="3" id="KW-1185">Reference proteome</keyword>
<evidence type="ECO:0000313" key="3">
    <source>
        <dbReference type="Proteomes" id="UP000789405"/>
    </source>
</evidence>
<dbReference type="InterPro" id="IPR000626">
    <property type="entry name" value="Ubiquitin-like_dom"/>
</dbReference>